<dbReference type="EMBL" id="CP144695">
    <property type="protein sequence ID" value="WVZ04688.1"/>
    <property type="molecule type" value="Genomic_DNA"/>
</dbReference>
<dbReference type="AlphaFoldDB" id="A0AAQ3N854"/>
<evidence type="ECO:0000259" key="1">
    <source>
        <dbReference type="Pfam" id="PF22936"/>
    </source>
</evidence>
<keyword evidence="3" id="KW-1185">Reference proteome</keyword>
<proteinExistence type="predicted"/>
<protein>
    <recommendedName>
        <fullName evidence="1">Retrovirus-related Pol polyprotein from transposon TNT 1-94-like beta-barrel domain-containing protein</fullName>
    </recommendedName>
</protein>
<evidence type="ECO:0000313" key="2">
    <source>
        <dbReference type="EMBL" id="WVZ04688.1"/>
    </source>
</evidence>
<evidence type="ECO:0000313" key="3">
    <source>
        <dbReference type="Proteomes" id="UP001374535"/>
    </source>
</evidence>
<sequence length="142" mass="15497">VNHNGSISSSTHTSHPSGSISSIICTTRTLHTTPWILDSGATNHVSNSLQFFTSYHAIAPITINLPNGHRVIATHAGTVHLTSTFSLVDVLYVPSFTFNLISLSKLVLNTPYQILFIANSCLIQDTKTKMKIFLVDVKNGLY</sequence>
<reference evidence="2 3" key="1">
    <citation type="journal article" date="2023" name="Life. Sci Alliance">
        <title>Evolutionary insights into 3D genome organization and epigenetic landscape of Vigna mungo.</title>
        <authorList>
            <person name="Junaid A."/>
            <person name="Singh B."/>
            <person name="Bhatia S."/>
        </authorList>
    </citation>
    <scope>NUCLEOTIDE SEQUENCE [LARGE SCALE GENOMIC DNA]</scope>
    <source>
        <strain evidence="2">Urdbean</strain>
    </source>
</reference>
<gene>
    <name evidence="2" type="ORF">V8G54_018034</name>
</gene>
<dbReference type="InterPro" id="IPR054722">
    <property type="entry name" value="PolX-like_BBD"/>
</dbReference>
<feature type="non-terminal residue" evidence="2">
    <location>
        <position position="1"/>
    </location>
</feature>
<dbReference type="Proteomes" id="UP001374535">
    <property type="component" value="Chromosome 6"/>
</dbReference>
<name>A0AAQ3N854_VIGMU</name>
<dbReference type="Pfam" id="PF22936">
    <property type="entry name" value="Pol_BBD"/>
    <property type="match status" value="1"/>
</dbReference>
<accession>A0AAQ3N854</accession>
<organism evidence="2 3">
    <name type="scientific">Vigna mungo</name>
    <name type="common">Black gram</name>
    <name type="synonym">Phaseolus mungo</name>
    <dbReference type="NCBI Taxonomy" id="3915"/>
    <lineage>
        <taxon>Eukaryota</taxon>
        <taxon>Viridiplantae</taxon>
        <taxon>Streptophyta</taxon>
        <taxon>Embryophyta</taxon>
        <taxon>Tracheophyta</taxon>
        <taxon>Spermatophyta</taxon>
        <taxon>Magnoliopsida</taxon>
        <taxon>eudicotyledons</taxon>
        <taxon>Gunneridae</taxon>
        <taxon>Pentapetalae</taxon>
        <taxon>rosids</taxon>
        <taxon>fabids</taxon>
        <taxon>Fabales</taxon>
        <taxon>Fabaceae</taxon>
        <taxon>Papilionoideae</taxon>
        <taxon>50 kb inversion clade</taxon>
        <taxon>NPAAA clade</taxon>
        <taxon>indigoferoid/millettioid clade</taxon>
        <taxon>Phaseoleae</taxon>
        <taxon>Vigna</taxon>
    </lineage>
</organism>
<feature type="domain" description="Retrovirus-related Pol polyprotein from transposon TNT 1-94-like beta-barrel" evidence="1">
    <location>
        <begin position="35"/>
        <end position="107"/>
    </location>
</feature>